<dbReference type="SUPFAM" id="SSF47203">
    <property type="entry name" value="Acyl-CoA dehydrogenase C-terminal domain-like"/>
    <property type="match status" value="1"/>
</dbReference>
<evidence type="ECO:0000259" key="2">
    <source>
        <dbReference type="Pfam" id="PF08028"/>
    </source>
</evidence>
<dbReference type="InterPro" id="IPR013107">
    <property type="entry name" value="Acyl-CoA_DH_C"/>
</dbReference>
<evidence type="ECO:0000313" key="3">
    <source>
        <dbReference type="EMBL" id="UQN15494.1"/>
    </source>
</evidence>
<keyword evidence="1" id="KW-0560">Oxidoreductase</keyword>
<dbReference type="EMBL" id="CP097160">
    <property type="protein sequence ID" value="UQN15494.1"/>
    <property type="molecule type" value="Genomic_DNA"/>
</dbReference>
<dbReference type="InterPro" id="IPR036250">
    <property type="entry name" value="AcylCo_DH-like_C"/>
</dbReference>
<name>A0ABY4N0D9_9MICO</name>
<sequence length="164" mass="18569">MFNNFYLGIAEGALETAAAYTRENTRAWPFGGEHKQRGVEEFYVLEGYGELASKLWADAALIDQIDHEISEILHAPREQLTERARGEVAVRIAAGKLRIIEDGLEVATKIFELTGARASANKVGLDIYWRNLRTHSLHDPVPYKKHEVGMYVLVNEIPQPTWYS</sequence>
<organism evidence="3">
    <name type="scientific">Gulosibacter sediminis</name>
    <dbReference type="NCBI Taxonomy" id="1729695"/>
    <lineage>
        <taxon>Bacteria</taxon>
        <taxon>Bacillati</taxon>
        <taxon>Actinomycetota</taxon>
        <taxon>Actinomycetes</taxon>
        <taxon>Micrococcales</taxon>
        <taxon>Microbacteriaceae</taxon>
        <taxon>Gulosibacter</taxon>
    </lineage>
</organism>
<accession>A0ABY4N0D9</accession>
<proteinExistence type="predicted"/>
<gene>
    <name evidence="3" type="ORF">M3M28_03240</name>
</gene>
<feature type="domain" description="Acyl-CoA dehydrogenase C-terminal" evidence="2">
    <location>
        <begin position="5"/>
        <end position="138"/>
    </location>
</feature>
<evidence type="ECO:0000256" key="1">
    <source>
        <dbReference type="ARBA" id="ARBA00023002"/>
    </source>
</evidence>
<reference evidence="3" key="1">
    <citation type="submission" date="2022-05" db="EMBL/GenBank/DDBJ databases">
        <title>Complete genome sequence of toluene-degrading Gulosibacter sediminis strain ACHW.36C.</title>
        <authorList>
            <person name="Wai A.C."/>
            <person name="Lai G.K."/>
            <person name="Griffin S.D."/>
            <person name="Leung F.C."/>
        </authorList>
    </citation>
    <scope>NUCLEOTIDE SEQUENCE [LARGE SCALE GENOMIC DNA]</scope>
    <source>
        <strain evidence="3">ACHW.36C</strain>
    </source>
</reference>
<dbReference type="Pfam" id="PF08028">
    <property type="entry name" value="Acyl-CoA_dh_2"/>
    <property type="match status" value="1"/>
</dbReference>
<dbReference type="Gene3D" id="1.20.140.10">
    <property type="entry name" value="Butyryl-CoA Dehydrogenase, subunit A, domain 3"/>
    <property type="match status" value="1"/>
</dbReference>
<protein>
    <recommendedName>
        <fullName evidence="2">Acyl-CoA dehydrogenase C-terminal domain-containing protein</fullName>
    </recommendedName>
</protein>